<dbReference type="PRINTS" id="PR01988">
    <property type="entry name" value="EXPORTERBACE"/>
</dbReference>
<dbReference type="InterPro" id="IPR036259">
    <property type="entry name" value="MFS_trans_sf"/>
</dbReference>
<dbReference type="Proteomes" id="UP001597244">
    <property type="component" value="Unassembled WGS sequence"/>
</dbReference>
<dbReference type="Gene3D" id="1.20.1250.20">
    <property type="entry name" value="MFS general substrate transporter like domains"/>
    <property type="match status" value="1"/>
</dbReference>
<evidence type="ECO:0000256" key="4">
    <source>
        <dbReference type="ARBA" id="ARBA00022692"/>
    </source>
</evidence>
<keyword evidence="2" id="KW-0813">Transport</keyword>
<comment type="caution">
    <text evidence="8">The sequence shown here is derived from an EMBL/GenBank/DDBJ whole genome shotgun (WGS) entry which is preliminary data.</text>
</comment>
<dbReference type="RefSeq" id="WP_164506655.1">
    <property type="nucleotide sequence ID" value="NZ_JBHTOF010000056.1"/>
</dbReference>
<keyword evidence="3" id="KW-1003">Cell membrane</keyword>
<evidence type="ECO:0000256" key="7">
    <source>
        <dbReference type="SAM" id="Phobius"/>
    </source>
</evidence>
<protein>
    <submittedName>
        <fullName evidence="8">MFS transporter</fullName>
    </submittedName>
</protein>
<evidence type="ECO:0000256" key="6">
    <source>
        <dbReference type="ARBA" id="ARBA00023136"/>
    </source>
</evidence>
<dbReference type="InterPro" id="IPR022324">
    <property type="entry name" value="Bacilysin_exporter_BacE_put"/>
</dbReference>
<comment type="subcellular location">
    <subcellularLocation>
        <location evidence="1">Cell membrane</location>
        <topology evidence="1">Multi-pass membrane protein</topology>
    </subcellularLocation>
</comment>
<feature type="transmembrane region" description="Helical" evidence="7">
    <location>
        <begin position="280"/>
        <end position="300"/>
    </location>
</feature>
<feature type="transmembrane region" description="Helical" evidence="7">
    <location>
        <begin position="12"/>
        <end position="37"/>
    </location>
</feature>
<evidence type="ECO:0000256" key="5">
    <source>
        <dbReference type="ARBA" id="ARBA00022989"/>
    </source>
</evidence>
<feature type="transmembrane region" description="Helical" evidence="7">
    <location>
        <begin position="139"/>
        <end position="162"/>
    </location>
</feature>
<feature type="transmembrane region" description="Helical" evidence="7">
    <location>
        <begin position="305"/>
        <end position="321"/>
    </location>
</feature>
<keyword evidence="5 7" id="KW-1133">Transmembrane helix</keyword>
<keyword evidence="9" id="KW-1185">Reference proteome</keyword>
<name>A0ABW4DLQ9_9LACO</name>
<keyword evidence="4 7" id="KW-0812">Transmembrane</keyword>
<reference evidence="9" key="1">
    <citation type="journal article" date="2019" name="Int. J. Syst. Evol. Microbiol.">
        <title>The Global Catalogue of Microorganisms (GCM) 10K type strain sequencing project: providing services to taxonomists for standard genome sequencing and annotation.</title>
        <authorList>
            <consortium name="The Broad Institute Genomics Platform"/>
            <consortium name="The Broad Institute Genome Sequencing Center for Infectious Disease"/>
            <person name="Wu L."/>
            <person name="Ma J."/>
        </authorList>
    </citation>
    <scope>NUCLEOTIDE SEQUENCE [LARGE SCALE GENOMIC DNA]</scope>
    <source>
        <strain evidence="9">CCM 8951</strain>
    </source>
</reference>
<proteinExistence type="predicted"/>
<evidence type="ECO:0000256" key="2">
    <source>
        <dbReference type="ARBA" id="ARBA00022448"/>
    </source>
</evidence>
<evidence type="ECO:0000256" key="3">
    <source>
        <dbReference type="ARBA" id="ARBA00022475"/>
    </source>
</evidence>
<evidence type="ECO:0000313" key="8">
    <source>
        <dbReference type="EMBL" id="MFD1465594.1"/>
    </source>
</evidence>
<evidence type="ECO:0000256" key="1">
    <source>
        <dbReference type="ARBA" id="ARBA00004651"/>
    </source>
</evidence>
<feature type="transmembrane region" description="Helical" evidence="7">
    <location>
        <begin position="43"/>
        <end position="67"/>
    </location>
</feature>
<dbReference type="InterPro" id="IPR010290">
    <property type="entry name" value="TM_effector"/>
</dbReference>
<feature type="transmembrane region" description="Helical" evidence="7">
    <location>
        <begin position="87"/>
        <end position="111"/>
    </location>
</feature>
<feature type="transmembrane region" description="Helical" evidence="7">
    <location>
        <begin position="254"/>
        <end position="274"/>
    </location>
</feature>
<feature type="transmembrane region" description="Helical" evidence="7">
    <location>
        <begin position="169"/>
        <end position="194"/>
    </location>
</feature>
<dbReference type="SUPFAM" id="SSF103473">
    <property type="entry name" value="MFS general substrate transporter"/>
    <property type="match status" value="1"/>
</dbReference>
<feature type="transmembrane region" description="Helical" evidence="7">
    <location>
        <begin position="341"/>
        <end position="364"/>
    </location>
</feature>
<keyword evidence="6 7" id="KW-0472">Membrane</keyword>
<feature type="transmembrane region" description="Helical" evidence="7">
    <location>
        <begin position="371"/>
        <end position="388"/>
    </location>
</feature>
<dbReference type="CDD" id="cd06173">
    <property type="entry name" value="MFS_MefA_like"/>
    <property type="match status" value="1"/>
</dbReference>
<dbReference type="PANTHER" id="PTHR23513">
    <property type="entry name" value="INTEGRAL MEMBRANE EFFLUX PROTEIN-RELATED"/>
    <property type="match status" value="1"/>
</dbReference>
<organism evidence="8 9">
    <name type="scientific">Lapidilactobacillus mulanensis</name>
    <dbReference type="NCBI Taxonomy" id="2485999"/>
    <lineage>
        <taxon>Bacteria</taxon>
        <taxon>Bacillati</taxon>
        <taxon>Bacillota</taxon>
        <taxon>Bacilli</taxon>
        <taxon>Lactobacillales</taxon>
        <taxon>Lactobacillaceae</taxon>
        <taxon>Lapidilactobacillus</taxon>
    </lineage>
</organism>
<sequence>MKSNTMYFRREIIKYLSSVAFSSAANSASALAIYWYVLKMTGAVSMLVLAGVLQSLPSIFAVGVAALANKKGSRFLMYTSDGMRAVLFLLITLFSTMSIGVWLAIGINMILQVLEQLRTSATTTVIPEMTKGKGKLGSWVGISNTITALFELVGITLSGIIFDKFGYQVLFLIIALTFVAASLTSYFLSVNYLVSEDEPSNFNMLGAFKHIYRSKTLLGIITLSIIVNFAFAPLDVVLTALVHRVLNSGATVYGFMDGGLMAGMIAGSAIFSLVAGKWHIKPIAIVGFTGCGAVLIILAFADNTLFAIAEVIVLGSLMAFIDSSMDSWLLETVPENGRITIFTTVTALFTVATPLGTAFLGYLLNKTSVSIVLITMGVLILGAVLYATRLREDYD</sequence>
<feature type="transmembrane region" description="Helical" evidence="7">
    <location>
        <begin position="217"/>
        <end position="242"/>
    </location>
</feature>
<dbReference type="PANTHER" id="PTHR23513:SF6">
    <property type="entry name" value="MAJOR FACILITATOR SUPERFAMILY ASSOCIATED DOMAIN-CONTAINING PROTEIN"/>
    <property type="match status" value="1"/>
</dbReference>
<accession>A0ABW4DLQ9</accession>
<gene>
    <name evidence="8" type="ORF">ACFQ4L_05800</name>
</gene>
<dbReference type="Pfam" id="PF05977">
    <property type="entry name" value="MFS_3"/>
    <property type="match status" value="1"/>
</dbReference>
<dbReference type="EMBL" id="JBHTOF010000056">
    <property type="protein sequence ID" value="MFD1465594.1"/>
    <property type="molecule type" value="Genomic_DNA"/>
</dbReference>
<evidence type="ECO:0000313" key="9">
    <source>
        <dbReference type="Proteomes" id="UP001597244"/>
    </source>
</evidence>